<dbReference type="Proteomes" id="UP000013777">
    <property type="component" value="Unassembled WGS sequence"/>
</dbReference>
<reference evidence="2 3" key="1">
    <citation type="submission" date="2013-02" db="EMBL/GenBank/DDBJ databases">
        <title>The Genome Sequence of Enterococcus asini ATCC_700915.</title>
        <authorList>
            <consortium name="The Broad Institute Genome Sequencing Platform"/>
            <consortium name="The Broad Institute Genome Sequencing Center for Infectious Disease"/>
            <person name="Earl A.M."/>
            <person name="Gilmore M.S."/>
            <person name="Lebreton F."/>
            <person name="Walker B."/>
            <person name="Young S.K."/>
            <person name="Zeng Q."/>
            <person name="Gargeya S."/>
            <person name="Fitzgerald M."/>
            <person name="Haas B."/>
            <person name="Abouelleil A."/>
            <person name="Alvarado L."/>
            <person name="Arachchi H.M."/>
            <person name="Berlin A.M."/>
            <person name="Chapman S.B."/>
            <person name="Dewar J."/>
            <person name="Goldberg J."/>
            <person name="Griggs A."/>
            <person name="Gujja S."/>
            <person name="Hansen M."/>
            <person name="Howarth C."/>
            <person name="Imamovic A."/>
            <person name="Larimer J."/>
            <person name="McCowan C."/>
            <person name="Murphy C."/>
            <person name="Neiman D."/>
            <person name="Pearson M."/>
            <person name="Priest M."/>
            <person name="Roberts A."/>
            <person name="Saif S."/>
            <person name="Shea T."/>
            <person name="Sisk P."/>
            <person name="Sykes S."/>
            <person name="Wortman J."/>
            <person name="Nusbaum C."/>
            <person name="Birren B."/>
        </authorList>
    </citation>
    <scope>NUCLEOTIDE SEQUENCE [LARGE SCALE GENOMIC DNA]</scope>
    <source>
        <strain evidence="2 3">ATCC 700915</strain>
    </source>
</reference>
<dbReference type="AlphaFoldDB" id="R2Q5V6"/>
<evidence type="ECO:0000313" key="2">
    <source>
        <dbReference type="EMBL" id="EOH90673.1"/>
    </source>
</evidence>
<evidence type="ECO:0000256" key="1">
    <source>
        <dbReference type="SAM" id="MobiDB-lite"/>
    </source>
</evidence>
<organism evidence="2 3">
    <name type="scientific">Enterococcus asini ATCC 700915</name>
    <dbReference type="NCBI Taxonomy" id="1158606"/>
    <lineage>
        <taxon>Bacteria</taxon>
        <taxon>Bacillati</taxon>
        <taxon>Bacillota</taxon>
        <taxon>Bacilli</taxon>
        <taxon>Lactobacillales</taxon>
        <taxon>Enterococcaceae</taxon>
        <taxon>Enterococcus</taxon>
    </lineage>
</organism>
<feature type="region of interest" description="Disordered" evidence="1">
    <location>
        <begin position="20"/>
        <end position="101"/>
    </location>
</feature>
<dbReference type="PROSITE" id="PS51257">
    <property type="entry name" value="PROKAR_LIPOPROTEIN"/>
    <property type="match status" value="1"/>
</dbReference>
<dbReference type="EMBL" id="AJAP01000004">
    <property type="protein sequence ID" value="EOH90673.1"/>
    <property type="molecule type" value="Genomic_DNA"/>
</dbReference>
<dbReference type="STRING" id="57732.RU94_GL000103"/>
<dbReference type="GeneID" id="78363935"/>
<sequence>MKKGIVLGLVIVAGLLVGCRRNNETPNSSTEETTVQSSSTQESSTASSQSSNQKSSESSESKPSSSSSASSSSSSSANSSEKSSEPAASTEPSSEPAGNTPNAAAELAAMHSELRLPTVTAPNQKALNIASALEVNHLSVLYYAMDQPLVMNHRQLNNETPFASYQITSYGSAAEAQAAVNYVVDQGGQAVDLGYNITGHMQGAAGSTYLNWQEGKWSLTVRGINSENQDPIPVAKEMVTYLEEGFLPVPKSVGQVTVDLGISGYQKAQVVWQEDETVYRVTHQDPVSALKTAVSVK</sequence>
<gene>
    <name evidence="2" type="ORF">UAS_00402</name>
</gene>
<keyword evidence="3" id="KW-1185">Reference proteome</keyword>
<evidence type="ECO:0000313" key="3">
    <source>
        <dbReference type="Proteomes" id="UP000013777"/>
    </source>
</evidence>
<comment type="caution">
    <text evidence="2">The sequence shown here is derived from an EMBL/GenBank/DDBJ whole genome shotgun (WGS) entry which is preliminary data.</text>
</comment>
<accession>R2Q5V6</accession>
<protein>
    <recommendedName>
        <fullName evidence="4">Lipoprotein</fullName>
    </recommendedName>
</protein>
<dbReference type="eggNOG" id="COG4447">
    <property type="taxonomic scope" value="Bacteria"/>
</dbReference>
<dbReference type="PATRIC" id="fig|1158606.3.peg.387"/>
<dbReference type="HOGENOM" id="CLU_077106_0_0_9"/>
<name>R2Q5V6_9ENTE</name>
<proteinExistence type="predicted"/>
<dbReference type="RefSeq" id="WP_010753073.1">
    <property type="nucleotide sequence ID" value="NZ_ASVU01000001.1"/>
</dbReference>
<feature type="compositionally biased region" description="Low complexity" evidence="1">
    <location>
        <begin position="20"/>
        <end position="97"/>
    </location>
</feature>
<dbReference type="OrthoDB" id="2138638at2"/>
<evidence type="ECO:0008006" key="4">
    <source>
        <dbReference type="Google" id="ProtNLM"/>
    </source>
</evidence>